<dbReference type="EMBL" id="CACSIO010000004">
    <property type="protein sequence ID" value="CAA0097564.1"/>
    <property type="molecule type" value="Genomic_DNA"/>
</dbReference>
<dbReference type="AlphaFoldDB" id="A0A5S9QWG4"/>
<evidence type="ECO:0000313" key="3">
    <source>
        <dbReference type="EMBL" id="CAA0122829.1"/>
    </source>
</evidence>
<keyword evidence="4" id="KW-1185">Reference proteome</keyword>
<dbReference type="Proteomes" id="UP000441399">
    <property type="component" value="Unassembled WGS sequence"/>
</dbReference>
<organism evidence="3 4">
    <name type="scientific">BD1-7 clade bacterium</name>
    <dbReference type="NCBI Taxonomy" id="2029982"/>
    <lineage>
        <taxon>Bacteria</taxon>
        <taxon>Pseudomonadati</taxon>
        <taxon>Pseudomonadota</taxon>
        <taxon>Gammaproteobacteria</taxon>
        <taxon>Cellvibrionales</taxon>
        <taxon>Spongiibacteraceae</taxon>
        <taxon>BD1-7 clade</taxon>
    </lineage>
</organism>
<feature type="domain" description="Phage tail assembly chaperone-like" evidence="1">
    <location>
        <begin position="42"/>
        <end position="100"/>
    </location>
</feature>
<sequence>MEIPFFEFNGKKHYGLNTDDDWSVRGVSDANKQIVIVDCLWKAIRTQRNQHLATSDWTQTPDTPLSAEIRAEWATYRQALRDITITFTDPDAIVWPPQPA</sequence>
<name>A0A5S9QWG4_9GAMM</name>
<evidence type="ECO:0000259" key="1">
    <source>
        <dbReference type="Pfam" id="PF16778"/>
    </source>
</evidence>
<gene>
    <name evidence="3" type="ORF">OPDIPICF_02688</name>
    <name evidence="2" type="ORF">OPDIPICF_04108</name>
</gene>
<dbReference type="InterPro" id="IPR031893">
    <property type="entry name" value="Phage_tail_APC"/>
</dbReference>
<reference evidence="3 4" key="1">
    <citation type="submission" date="2019-11" db="EMBL/GenBank/DDBJ databases">
        <authorList>
            <person name="Holert J."/>
        </authorList>
    </citation>
    <scope>NUCLEOTIDE SEQUENCE [LARGE SCALE GENOMIC DNA]</scope>
    <source>
        <strain evidence="3">SB11_3</strain>
    </source>
</reference>
<proteinExistence type="predicted"/>
<dbReference type="OrthoDB" id="1685143at2"/>
<evidence type="ECO:0000313" key="4">
    <source>
        <dbReference type="Proteomes" id="UP000441399"/>
    </source>
</evidence>
<accession>A0A5S9QWG4</accession>
<protein>
    <recommendedName>
        <fullName evidence="1">Phage tail assembly chaperone-like domain-containing protein</fullName>
    </recommendedName>
</protein>
<dbReference type="Gene3D" id="6.10.140.1310">
    <property type="match status" value="1"/>
</dbReference>
<dbReference type="EMBL" id="CACSIO010000045">
    <property type="protein sequence ID" value="CAA0122829.1"/>
    <property type="molecule type" value="Genomic_DNA"/>
</dbReference>
<evidence type="ECO:0000313" key="2">
    <source>
        <dbReference type="EMBL" id="CAA0097564.1"/>
    </source>
</evidence>
<dbReference type="Pfam" id="PF16778">
    <property type="entry name" value="Phage_tail_APC"/>
    <property type="match status" value="1"/>
</dbReference>